<keyword evidence="4" id="KW-1185">Reference proteome</keyword>
<proteinExistence type="predicted"/>
<evidence type="ECO:0000256" key="1">
    <source>
        <dbReference type="SAM" id="MobiDB-lite"/>
    </source>
</evidence>
<feature type="transmembrane region" description="Helical" evidence="2">
    <location>
        <begin position="137"/>
        <end position="162"/>
    </location>
</feature>
<dbReference type="EMBL" id="BRXY01000165">
    <property type="protein sequence ID" value="GMH73187.1"/>
    <property type="molecule type" value="Genomic_DNA"/>
</dbReference>
<evidence type="ECO:0008006" key="5">
    <source>
        <dbReference type="Google" id="ProtNLM"/>
    </source>
</evidence>
<keyword evidence="2" id="KW-0472">Membrane</keyword>
<keyword evidence="2" id="KW-0812">Transmembrane</keyword>
<feature type="compositionally biased region" description="Basic and acidic residues" evidence="1">
    <location>
        <begin position="181"/>
        <end position="196"/>
    </location>
</feature>
<dbReference type="Proteomes" id="UP001165085">
    <property type="component" value="Unassembled WGS sequence"/>
</dbReference>
<dbReference type="AlphaFoldDB" id="A0A9W7EBT7"/>
<sequence>MAPRIGGVPFASSLALPVLILGSLLGSLMGHNVFRYYIRRRNDLQDKAKSEGKDLKGWLMAPINGGNKGTRIALNNGKSDGVEKSAAIKASSMRDVFINVALTSSGFVFGSFPGFMLRWHMAALISFEHELEVIFHLSHTVVIVLGVLFLTSYYLAMIFVTVKSFSWMTFKEKGKRGKKTKKEERVMDKERERTEALKNPLKSKIVKDYEKMMRKKKKGKKD</sequence>
<evidence type="ECO:0000313" key="4">
    <source>
        <dbReference type="Proteomes" id="UP001165085"/>
    </source>
</evidence>
<feature type="region of interest" description="Disordered" evidence="1">
    <location>
        <begin position="175"/>
        <end position="196"/>
    </location>
</feature>
<accession>A0A9W7EBT7</accession>
<gene>
    <name evidence="3" type="ORF">TrST_g7026</name>
</gene>
<name>A0A9W7EBT7_9STRA</name>
<feature type="transmembrane region" description="Helical" evidence="2">
    <location>
        <begin position="96"/>
        <end position="117"/>
    </location>
</feature>
<reference evidence="4" key="1">
    <citation type="journal article" date="2023" name="Commun. Biol.">
        <title>Genome analysis of Parmales, the sister group of diatoms, reveals the evolutionary specialization of diatoms from phago-mixotrophs to photoautotrophs.</title>
        <authorList>
            <person name="Ban H."/>
            <person name="Sato S."/>
            <person name="Yoshikawa S."/>
            <person name="Yamada K."/>
            <person name="Nakamura Y."/>
            <person name="Ichinomiya M."/>
            <person name="Sato N."/>
            <person name="Blanc-Mathieu R."/>
            <person name="Endo H."/>
            <person name="Kuwata A."/>
            <person name="Ogata H."/>
        </authorList>
    </citation>
    <scope>NUCLEOTIDE SEQUENCE [LARGE SCALE GENOMIC DNA]</scope>
    <source>
        <strain evidence="4">NIES 3701</strain>
    </source>
</reference>
<keyword evidence="2" id="KW-1133">Transmembrane helix</keyword>
<protein>
    <recommendedName>
        <fullName evidence="5">Transmembrane protein</fullName>
    </recommendedName>
</protein>
<feature type="transmembrane region" description="Helical" evidence="2">
    <location>
        <begin position="14"/>
        <end position="34"/>
    </location>
</feature>
<evidence type="ECO:0000313" key="3">
    <source>
        <dbReference type="EMBL" id="GMH73187.1"/>
    </source>
</evidence>
<comment type="caution">
    <text evidence="3">The sequence shown here is derived from an EMBL/GenBank/DDBJ whole genome shotgun (WGS) entry which is preliminary data.</text>
</comment>
<organism evidence="3 4">
    <name type="scientific">Triparma strigata</name>
    <dbReference type="NCBI Taxonomy" id="1606541"/>
    <lineage>
        <taxon>Eukaryota</taxon>
        <taxon>Sar</taxon>
        <taxon>Stramenopiles</taxon>
        <taxon>Ochrophyta</taxon>
        <taxon>Bolidophyceae</taxon>
        <taxon>Parmales</taxon>
        <taxon>Triparmaceae</taxon>
        <taxon>Triparma</taxon>
    </lineage>
</organism>
<dbReference type="OrthoDB" id="10422844at2759"/>
<evidence type="ECO:0000256" key="2">
    <source>
        <dbReference type="SAM" id="Phobius"/>
    </source>
</evidence>